<dbReference type="GO" id="GO:0005829">
    <property type="term" value="C:cytosol"/>
    <property type="evidence" value="ECO:0007669"/>
    <property type="project" value="TreeGrafter"/>
</dbReference>
<evidence type="ECO:0000256" key="8">
    <source>
        <dbReference type="ARBA" id="ARBA00049047"/>
    </source>
</evidence>
<dbReference type="UniPathway" id="UPA00035">
    <property type="reaction ID" value="UER00044"/>
</dbReference>
<comment type="pathway">
    <text evidence="2 9">Amino-acid biosynthesis; L-tryptophan biosynthesis; L-tryptophan from chorismate: step 5/5.</text>
</comment>
<dbReference type="PROSITE" id="PS50007">
    <property type="entry name" value="PIPLC_X_DOMAIN"/>
    <property type="match status" value="1"/>
</dbReference>
<dbReference type="Proteomes" id="UP000502894">
    <property type="component" value="Chromosome"/>
</dbReference>
<dbReference type="InterPro" id="IPR013785">
    <property type="entry name" value="Aldolase_TIM"/>
</dbReference>
<name>A0A6F8T5F7_9GAMM</name>
<keyword evidence="6 9" id="KW-0057">Aromatic amino acid biosynthesis</keyword>
<dbReference type="SUPFAM" id="SSF51366">
    <property type="entry name" value="Ribulose-phoshate binding barrel"/>
    <property type="match status" value="1"/>
</dbReference>
<reference evidence="11" key="1">
    <citation type="journal article" date="2020" name="Microbiol. Resour. Announc.">
        <title>Complete Genome Sequence of Novel Psychrotolerant Legionella Strain TUM19329, Isolated from Antarctic Lake Sediment.</title>
        <authorList>
            <person name="Shimada S."/>
            <person name="Nakai R."/>
            <person name="Aoki K."/>
            <person name="Shimoeda N."/>
            <person name="Ohno G."/>
            <person name="Miyazaki Y."/>
            <person name="Kudoh S."/>
            <person name="Imura S."/>
            <person name="Watanabe K."/>
            <person name="Ishii Y."/>
            <person name="Tateda K."/>
        </authorList>
    </citation>
    <scope>NUCLEOTIDE SEQUENCE [LARGE SCALE GENOMIC DNA]</scope>
    <source>
        <strain evidence="11">TUM19329</strain>
    </source>
</reference>
<dbReference type="HAMAP" id="MF_00131">
    <property type="entry name" value="Trp_synth_alpha"/>
    <property type="match status" value="1"/>
</dbReference>
<evidence type="ECO:0000256" key="10">
    <source>
        <dbReference type="RuleBase" id="RU003662"/>
    </source>
</evidence>
<comment type="catalytic activity">
    <reaction evidence="8 9">
        <text>(1S,2R)-1-C-(indol-3-yl)glycerol 3-phosphate + L-serine = D-glyceraldehyde 3-phosphate + L-tryptophan + H2O</text>
        <dbReference type="Rhea" id="RHEA:10532"/>
        <dbReference type="ChEBI" id="CHEBI:15377"/>
        <dbReference type="ChEBI" id="CHEBI:33384"/>
        <dbReference type="ChEBI" id="CHEBI:57912"/>
        <dbReference type="ChEBI" id="CHEBI:58866"/>
        <dbReference type="ChEBI" id="CHEBI:59776"/>
        <dbReference type="EC" id="4.2.1.20"/>
    </reaction>
</comment>
<dbReference type="EMBL" id="AP022839">
    <property type="protein sequence ID" value="BCA95262.1"/>
    <property type="molecule type" value="Genomic_DNA"/>
</dbReference>
<keyword evidence="5 9" id="KW-0822">Tryptophan biosynthesis</keyword>
<accession>A0A6F8T5F7</accession>
<organism evidence="11 12">
    <name type="scientific">Legionella antarctica</name>
    <dbReference type="NCBI Taxonomy" id="2708020"/>
    <lineage>
        <taxon>Bacteria</taxon>
        <taxon>Pseudomonadati</taxon>
        <taxon>Pseudomonadota</taxon>
        <taxon>Gammaproteobacteria</taxon>
        <taxon>Legionellales</taxon>
        <taxon>Legionellaceae</taxon>
        <taxon>Legionella</taxon>
    </lineage>
</organism>
<dbReference type="NCBIfam" id="TIGR00262">
    <property type="entry name" value="trpA"/>
    <property type="match status" value="1"/>
</dbReference>
<dbReference type="GO" id="GO:0004834">
    <property type="term" value="F:tryptophan synthase activity"/>
    <property type="evidence" value="ECO:0007669"/>
    <property type="project" value="UniProtKB-UniRule"/>
</dbReference>
<dbReference type="InterPro" id="IPR002028">
    <property type="entry name" value="Trp_synthase_suA"/>
</dbReference>
<proteinExistence type="inferred from homology"/>
<dbReference type="InterPro" id="IPR018204">
    <property type="entry name" value="Trp_synthase_alpha_AS"/>
</dbReference>
<dbReference type="Gene3D" id="3.20.20.70">
    <property type="entry name" value="Aldolase class I"/>
    <property type="match status" value="1"/>
</dbReference>
<keyword evidence="4 9" id="KW-0028">Amino-acid biosynthesis</keyword>
<evidence type="ECO:0000256" key="6">
    <source>
        <dbReference type="ARBA" id="ARBA00023141"/>
    </source>
</evidence>
<feature type="active site" description="Proton acceptor" evidence="9">
    <location>
        <position position="60"/>
    </location>
</feature>
<dbReference type="InterPro" id="IPR011060">
    <property type="entry name" value="RibuloseP-bd_barrel"/>
</dbReference>
<evidence type="ECO:0000256" key="1">
    <source>
        <dbReference type="ARBA" id="ARBA00003365"/>
    </source>
</evidence>
<dbReference type="Pfam" id="PF00290">
    <property type="entry name" value="Trp_syntA"/>
    <property type="match status" value="1"/>
</dbReference>
<comment type="similarity">
    <text evidence="9 10">Belongs to the TrpA family.</text>
</comment>
<protein>
    <recommendedName>
        <fullName evidence="9">Tryptophan synthase alpha chain</fullName>
        <ecNumber evidence="9">4.2.1.20</ecNumber>
    </recommendedName>
</protein>
<dbReference type="PROSITE" id="PS00167">
    <property type="entry name" value="TRP_SYNTHASE_ALPHA"/>
    <property type="match status" value="1"/>
</dbReference>
<feature type="active site" description="Proton acceptor" evidence="9">
    <location>
        <position position="49"/>
    </location>
</feature>
<evidence type="ECO:0000256" key="2">
    <source>
        <dbReference type="ARBA" id="ARBA00004733"/>
    </source>
</evidence>
<sequence>MNRIDRKLTQLKASGKKMLSPYITAGDPHPDLTVALMHELVKAGADILELGIPFSDPMAEGPVIQHAMERALAYSIHCQDVLRMVREFRQKDKDTPVVIMGYLNPIEQYGYDLFAEHASAAGVDGTILVDLPPEECEGVASVWEKHGLYSIFLCSPTTSDERMALINQFAKGYLYYVSLKGVTGSDTLNIFALQSEYQTRKAQTKLPLMVGFGIKTPAMAAEVAHFTDGVIVGAALITDILNAYETKKNALQAGAALIGSMRYAIDNNGKCNE</sequence>
<dbReference type="PANTHER" id="PTHR43406:SF1">
    <property type="entry name" value="TRYPTOPHAN SYNTHASE ALPHA CHAIN, CHLOROPLASTIC"/>
    <property type="match status" value="1"/>
</dbReference>
<comment type="function">
    <text evidence="1 9">The alpha subunit is responsible for the aldol cleavage of indoleglycerol phosphate to indole and glyceraldehyde 3-phosphate.</text>
</comment>
<dbReference type="RefSeq" id="WP_173236903.1">
    <property type="nucleotide sequence ID" value="NZ_AP022839.1"/>
</dbReference>
<evidence type="ECO:0000256" key="4">
    <source>
        <dbReference type="ARBA" id="ARBA00022605"/>
    </source>
</evidence>
<evidence type="ECO:0000313" key="12">
    <source>
        <dbReference type="Proteomes" id="UP000502894"/>
    </source>
</evidence>
<dbReference type="CDD" id="cd04724">
    <property type="entry name" value="Tryptophan_synthase_alpha"/>
    <property type="match status" value="1"/>
</dbReference>
<dbReference type="FunFam" id="3.20.20.70:FF:000037">
    <property type="entry name" value="Tryptophan synthase alpha chain"/>
    <property type="match status" value="1"/>
</dbReference>
<dbReference type="EC" id="4.2.1.20" evidence="9"/>
<gene>
    <name evidence="9 11" type="primary">trpA</name>
    <name evidence="11" type="ORF">TUM19329_16230</name>
</gene>
<evidence type="ECO:0000256" key="3">
    <source>
        <dbReference type="ARBA" id="ARBA00011270"/>
    </source>
</evidence>
<keyword evidence="7 9" id="KW-0456">Lyase</keyword>
<evidence type="ECO:0000256" key="9">
    <source>
        <dbReference type="HAMAP-Rule" id="MF_00131"/>
    </source>
</evidence>
<keyword evidence="12" id="KW-1185">Reference proteome</keyword>
<dbReference type="AlphaFoldDB" id="A0A6F8T5F7"/>
<evidence type="ECO:0000313" key="11">
    <source>
        <dbReference type="EMBL" id="BCA95262.1"/>
    </source>
</evidence>
<evidence type="ECO:0000256" key="7">
    <source>
        <dbReference type="ARBA" id="ARBA00023239"/>
    </source>
</evidence>
<evidence type="ECO:0000256" key="5">
    <source>
        <dbReference type="ARBA" id="ARBA00022822"/>
    </source>
</evidence>
<dbReference type="PANTHER" id="PTHR43406">
    <property type="entry name" value="TRYPTOPHAN SYNTHASE, ALPHA CHAIN"/>
    <property type="match status" value="1"/>
</dbReference>
<dbReference type="KEGG" id="lant:TUM19329_16230"/>
<comment type="subunit">
    <text evidence="3 9">Tetramer of two alpha and two beta chains.</text>
</comment>